<feature type="domain" description="LIM zinc-binding" evidence="8">
    <location>
        <begin position="345"/>
        <end position="405"/>
    </location>
</feature>
<dbReference type="SUPFAM" id="SSF57716">
    <property type="entry name" value="Glucocorticoid receptor-like (DNA-binding domain)"/>
    <property type="match status" value="4"/>
</dbReference>
<feature type="domain" description="LIM zinc-binding" evidence="8">
    <location>
        <begin position="8"/>
        <end position="69"/>
    </location>
</feature>
<feature type="compositionally biased region" description="Polar residues" evidence="7">
    <location>
        <begin position="131"/>
        <end position="159"/>
    </location>
</feature>
<sequence>MHPFGGTPICPRCSKPVYAAEQIMGPGRRLYHKPCLACTSCGKRLDSYSLVEHNQQPFCKQCHVKNFGTRDLRHANLPDRDDVLGLSPPTSPTRSSTHLPSLPPRMSPSPSTPATSSRYIPSSAPPVRRTATGQSTGASTQGFNMNGTTSPRLQSTRTFSPPPPQRGFSPSKDLASNPTHTDGRGLVRAPSPWEDEPSSSASVSASTPTCTPTPSTKPANGIPRTIPLSSVISPPSSPTKSAFPPRVSSPFKETPRVSMDSNRPISPSSHSHPPGSFTPSSSASTTSHTPSTPIRTITVPLIPTSTGIRYGAALGGGSAYGSRSGGLASPTGGKFGGSGGFGGTPTCAKCGKMVYFAEQIKALNKTYHQHCLRCTECNTSLDSTRLTEKDGEPFCGRCYGKLYGPQGSGYALLGKPGG</sequence>
<evidence type="ECO:0000259" key="8">
    <source>
        <dbReference type="PROSITE" id="PS50023"/>
    </source>
</evidence>
<evidence type="ECO:0000313" key="9">
    <source>
        <dbReference type="EMBL" id="CAL1697992.1"/>
    </source>
</evidence>
<evidence type="ECO:0000256" key="3">
    <source>
        <dbReference type="ARBA" id="ARBA00022737"/>
    </source>
</evidence>
<dbReference type="PANTHER" id="PTHR24215:SF35">
    <property type="entry name" value="MUSCLE LIM PROTEIN MLP84B"/>
    <property type="match status" value="1"/>
</dbReference>
<reference evidence="10" key="1">
    <citation type="submission" date="2024-04" db="EMBL/GenBank/DDBJ databases">
        <authorList>
            <person name="Shaw F."/>
            <person name="Minotto A."/>
        </authorList>
    </citation>
    <scope>NUCLEOTIDE SEQUENCE [LARGE SCALE GENOMIC DNA]</scope>
</reference>
<keyword evidence="4 6" id="KW-0862">Zinc</keyword>
<keyword evidence="3" id="KW-0677">Repeat</keyword>
<feature type="compositionally biased region" description="Low complexity" evidence="7">
    <location>
        <begin position="261"/>
        <end position="298"/>
    </location>
</feature>
<dbReference type="PROSITE" id="PS50023">
    <property type="entry name" value="LIM_DOMAIN_2"/>
    <property type="match status" value="2"/>
</dbReference>
<dbReference type="Proteomes" id="UP001497453">
    <property type="component" value="Chromosome 10"/>
</dbReference>
<evidence type="ECO:0000256" key="5">
    <source>
        <dbReference type="ARBA" id="ARBA00023242"/>
    </source>
</evidence>
<feature type="compositionally biased region" description="Low complexity" evidence="7">
    <location>
        <begin position="198"/>
        <end position="219"/>
    </location>
</feature>
<dbReference type="EMBL" id="OZ037953">
    <property type="protein sequence ID" value="CAL1697992.1"/>
    <property type="molecule type" value="Genomic_DNA"/>
</dbReference>
<feature type="compositionally biased region" description="Low complexity" evidence="7">
    <location>
        <begin position="86"/>
        <end position="100"/>
    </location>
</feature>
<dbReference type="Gene3D" id="2.10.110.10">
    <property type="entry name" value="Cysteine Rich Protein"/>
    <property type="match status" value="2"/>
</dbReference>
<proteinExistence type="predicted"/>
<evidence type="ECO:0000256" key="4">
    <source>
        <dbReference type="ARBA" id="ARBA00022833"/>
    </source>
</evidence>
<dbReference type="Pfam" id="PF00412">
    <property type="entry name" value="LIM"/>
    <property type="match status" value="2"/>
</dbReference>
<name>A0ABP1CV60_9APHY</name>
<organism evidence="9 10">
    <name type="scientific">Somion occarium</name>
    <dbReference type="NCBI Taxonomy" id="3059160"/>
    <lineage>
        <taxon>Eukaryota</taxon>
        <taxon>Fungi</taxon>
        <taxon>Dikarya</taxon>
        <taxon>Basidiomycota</taxon>
        <taxon>Agaricomycotina</taxon>
        <taxon>Agaricomycetes</taxon>
        <taxon>Polyporales</taxon>
        <taxon>Cerrenaceae</taxon>
        <taxon>Somion</taxon>
    </lineage>
</organism>
<comment type="subcellular location">
    <subcellularLocation>
        <location evidence="1">Nucleus</location>
    </subcellularLocation>
</comment>
<dbReference type="PROSITE" id="PS00478">
    <property type="entry name" value="LIM_DOMAIN_1"/>
    <property type="match status" value="2"/>
</dbReference>
<dbReference type="CDD" id="cd09326">
    <property type="entry name" value="LIM_CRP_like"/>
    <property type="match status" value="2"/>
</dbReference>
<keyword evidence="5" id="KW-0539">Nucleus</keyword>
<protein>
    <recommendedName>
        <fullName evidence="8">LIM zinc-binding domain-containing protein</fullName>
    </recommendedName>
</protein>
<feature type="region of interest" description="Disordered" evidence="7">
    <location>
        <begin position="76"/>
        <end position="300"/>
    </location>
</feature>
<gene>
    <name evidence="9" type="ORF">GFSPODELE1_LOCUS1941</name>
</gene>
<evidence type="ECO:0000313" key="10">
    <source>
        <dbReference type="Proteomes" id="UP001497453"/>
    </source>
</evidence>
<evidence type="ECO:0000256" key="7">
    <source>
        <dbReference type="SAM" id="MobiDB-lite"/>
    </source>
</evidence>
<evidence type="ECO:0000256" key="6">
    <source>
        <dbReference type="PROSITE-ProRule" id="PRU00125"/>
    </source>
</evidence>
<keyword evidence="10" id="KW-1185">Reference proteome</keyword>
<dbReference type="InterPro" id="IPR001781">
    <property type="entry name" value="Znf_LIM"/>
</dbReference>
<keyword evidence="6" id="KW-0440">LIM domain</keyword>
<evidence type="ECO:0000256" key="2">
    <source>
        <dbReference type="ARBA" id="ARBA00022723"/>
    </source>
</evidence>
<evidence type="ECO:0000256" key="1">
    <source>
        <dbReference type="ARBA" id="ARBA00004123"/>
    </source>
</evidence>
<dbReference type="SMART" id="SM00132">
    <property type="entry name" value="LIM"/>
    <property type="match status" value="2"/>
</dbReference>
<accession>A0ABP1CV60</accession>
<dbReference type="PANTHER" id="PTHR24215">
    <property type="entry name" value="RHO-GTPASE-ACTIVATING PROTEIN LRG1"/>
    <property type="match status" value="1"/>
</dbReference>
<keyword evidence="2 6" id="KW-0479">Metal-binding</keyword>
<feature type="compositionally biased region" description="Pro residues" evidence="7">
    <location>
        <begin position="101"/>
        <end position="111"/>
    </location>
</feature>
<feature type="compositionally biased region" description="Low complexity" evidence="7">
    <location>
        <begin position="227"/>
        <end position="241"/>
    </location>
</feature>